<organism evidence="1">
    <name type="scientific">bioreactor metagenome</name>
    <dbReference type="NCBI Taxonomy" id="1076179"/>
    <lineage>
        <taxon>unclassified sequences</taxon>
        <taxon>metagenomes</taxon>
        <taxon>ecological metagenomes</taxon>
    </lineage>
</organism>
<protein>
    <submittedName>
        <fullName evidence="1">Uncharacterized protein</fullName>
    </submittedName>
</protein>
<gene>
    <name evidence="1" type="ORF">SDC9_211354</name>
</gene>
<sequence length="49" mass="5303">MHRGITTDKASVGKLQGDIVVSICKLSPTMSKVGWEHWPVQAGSARNKP</sequence>
<dbReference type="EMBL" id="VSSQ01143237">
    <property type="protein sequence ID" value="MPN63590.1"/>
    <property type="molecule type" value="Genomic_DNA"/>
</dbReference>
<evidence type="ECO:0000313" key="1">
    <source>
        <dbReference type="EMBL" id="MPN63590.1"/>
    </source>
</evidence>
<reference evidence="1" key="1">
    <citation type="submission" date="2019-08" db="EMBL/GenBank/DDBJ databases">
        <authorList>
            <person name="Kucharzyk K."/>
            <person name="Murdoch R.W."/>
            <person name="Higgins S."/>
            <person name="Loffler F."/>
        </authorList>
    </citation>
    <scope>NUCLEOTIDE SEQUENCE</scope>
</reference>
<name>A0A645JKF1_9ZZZZ</name>
<proteinExistence type="predicted"/>
<dbReference type="AlphaFoldDB" id="A0A645JKF1"/>
<accession>A0A645JKF1</accession>
<comment type="caution">
    <text evidence="1">The sequence shown here is derived from an EMBL/GenBank/DDBJ whole genome shotgun (WGS) entry which is preliminary data.</text>
</comment>